<evidence type="ECO:0000256" key="3">
    <source>
        <dbReference type="ARBA" id="ARBA00023052"/>
    </source>
</evidence>
<dbReference type="Gene3D" id="3.40.50.920">
    <property type="match status" value="1"/>
</dbReference>
<comment type="caution">
    <text evidence="5">The sequence shown here is derived from an EMBL/GenBank/DDBJ whole genome shotgun (WGS) entry which is preliminary data.</text>
</comment>
<proteinExistence type="predicted"/>
<dbReference type="Pfam" id="PF02780">
    <property type="entry name" value="Transketolase_C"/>
    <property type="match status" value="1"/>
</dbReference>
<dbReference type="FunFam" id="3.40.50.970:FF:000001">
    <property type="entry name" value="Pyruvate dehydrogenase E1 beta subunit"/>
    <property type="match status" value="1"/>
</dbReference>
<keyword evidence="3" id="KW-0786">Thiamine pyrophosphate</keyword>
<gene>
    <name evidence="5" type="ORF">J43TS3_13130</name>
</gene>
<keyword evidence="6" id="KW-1185">Reference proteome</keyword>
<organism evidence="5 6">
    <name type="scientific">Ornithinibacillus bavariensis</name>
    <dbReference type="NCBI Taxonomy" id="545502"/>
    <lineage>
        <taxon>Bacteria</taxon>
        <taxon>Bacillati</taxon>
        <taxon>Bacillota</taxon>
        <taxon>Bacilli</taxon>
        <taxon>Bacillales</taxon>
        <taxon>Bacillaceae</taxon>
        <taxon>Ornithinibacillus</taxon>
    </lineage>
</organism>
<feature type="domain" description="Transketolase-like pyrimidine-binding" evidence="4">
    <location>
        <begin position="18"/>
        <end position="193"/>
    </location>
</feature>
<dbReference type="Pfam" id="PF02779">
    <property type="entry name" value="Transket_pyr"/>
    <property type="match status" value="1"/>
</dbReference>
<evidence type="ECO:0000313" key="6">
    <source>
        <dbReference type="Proteomes" id="UP000676917"/>
    </source>
</evidence>
<dbReference type="Gene3D" id="3.40.50.970">
    <property type="match status" value="1"/>
</dbReference>
<dbReference type="GO" id="GO:0016491">
    <property type="term" value="F:oxidoreductase activity"/>
    <property type="evidence" value="ECO:0007669"/>
    <property type="project" value="UniProtKB-KW"/>
</dbReference>
<dbReference type="PANTHER" id="PTHR43257:SF2">
    <property type="entry name" value="PYRUVATE DEHYDROGENASE E1 COMPONENT SUBUNIT BETA"/>
    <property type="match status" value="1"/>
</dbReference>
<dbReference type="PANTHER" id="PTHR43257">
    <property type="entry name" value="PYRUVATE DEHYDROGENASE E1 COMPONENT BETA SUBUNIT"/>
    <property type="match status" value="1"/>
</dbReference>
<evidence type="ECO:0000313" key="5">
    <source>
        <dbReference type="EMBL" id="GIO26702.1"/>
    </source>
</evidence>
<dbReference type="RefSeq" id="WP_212920215.1">
    <property type="nucleotide sequence ID" value="NZ_BORP01000002.1"/>
</dbReference>
<evidence type="ECO:0000259" key="4">
    <source>
        <dbReference type="SMART" id="SM00861"/>
    </source>
</evidence>
<accession>A0A919X699</accession>
<dbReference type="InterPro" id="IPR033248">
    <property type="entry name" value="Transketolase_C"/>
</dbReference>
<evidence type="ECO:0000256" key="1">
    <source>
        <dbReference type="ARBA" id="ARBA00001964"/>
    </source>
</evidence>
<dbReference type="SMART" id="SM00861">
    <property type="entry name" value="Transket_pyr"/>
    <property type="match status" value="1"/>
</dbReference>
<dbReference type="InterPro" id="IPR029061">
    <property type="entry name" value="THDP-binding"/>
</dbReference>
<dbReference type="AlphaFoldDB" id="A0A919X699"/>
<evidence type="ECO:0000256" key="2">
    <source>
        <dbReference type="ARBA" id="ARBA00023002"/>
    </source>
</evidence>
<sequence>MKTKRQQSKDEYIATKSMTMIQAINDGMKTVLENDETTLILGEDIGKNGGVFRATDGLQEQFGEERVIDTPLSESGIIGASVGLAVNGFKPIAEIQFMGFIYPAYDQIMTHVSRIRMRTMGRFTVPMVIRAPYGAGVRAPEIHSDSAEALFTHMPGIKVICPATPFDAKGLFISAVEAPDPVLFMEPLHSYRSTREEVPTGHYTIEIGKGKRRIEGNDVTLISWGAMVPLAEKVAKQADAKGISCEVIDLRTLYPIDHDILAESVQKTGRAVVIHEAPRTGGLGNDVVSIINDTAFLYLKAPVERVTGFDVPVPLSSLENHYLPTPQRILTAIEKVMYF</sequence>
<reference evidence="5" key="1">
    <citation type="submission" date="2021-03" db="EMBL/GenBank/DDBJ databases">
        <title>Antimicrobial resistance genes in bacteria isolated from Japanese honey, and their potential for conferring macrolide and lincosamide resistance in the American foulbrood pathogen Paenibacillus larvae.</title>
        <authorList>
            <person name="Okamoto M."/>
            <person name="Kumagai M."/>
            <person name="Kanamori H."/>
            <person name="Takamatsu D."/>
        </authorList>
    </citation>
    <scope>NUCLEOTIDE SEQUENCE</scope>
    <source>
        <strain evidence="5">J43TS3</strain>
    </source>
</reference>
<dbReference type="SUPFAM" id="SSF52922">
    <property type="entry name" value="TK C-terminal domain-like"/>
    <property type="match status" value="1"/>
</dbReference>
<dbReference type="InterPro" id="IPR005475">
    <property type="entry name" value="Transketolase-like_Pyr-bd"/>
</dbReference>
<dbReference type="Proteomes" id="UP000676917">
    <property type="component" value="Unassembled WGS sequence"/>
</dbReference>
<dbReference type="FunFam" id="3.40.50.920:FF:000001">
    <property type="entry name" value="Pyruvate dehydrogenase E1 beta subunit"/>
    <property type="match status" value="1"/>
</dbReference>
<dbReference type="InterPro" id="IPR009014">
    <property type="entry name" value="Transketo_C/PFOR_II"/>
</dbReference>
<dbReference type="SUPFAM" id="SSF52518">
    <property type="entry name" value="Thiamin diphosphate-binding fold (THDP-binding)"/>
    <property type="match status" value="1"/>
</dbReference>
<dbReference type="EMBL" id="BORP01000002">
    <property type="protein sequence ID" value="GIO26702.1"/>
    <property type="molecule type" value="Genomic_DNA"/>
</dbReference>
<protein>
    <submittedName>
        <fullName evidence="5">2-oxoisovalerate dehydrogenase subunit beta</fullName>
    </submittedName>
</protein>
<comment type="cofactor">
    <cofactor evidence="1">
        <name>thiamine diphosphate</name>
        <dbReference type="ChEBI" id="CHEBI:58937"/>
    </cofactor>
</comment>
<name>A0A919X699_9BACI</name>
<keyword evidence="2" id="KW-0560">Oxidoreductase</keyword>
<dbReference type="CDD" id="cd07036">
    <property type="entry name" value="TPP_PYR_E1-PDHc-beta_like"/>
    <property type="match status" value="1"/>
</dbReference>